<dbReference type="HOGENOM" id="CLU_012494_22_1_1"/>
<dbReference type="SUPFAM" id="SSF53474">
    <property type="entry name" value="alpha/beta-Hydrolases"/>
    <property type="match status" value="1"/>
</dbReference>
<dbReference type="InterPro" id="IPR050466">
    <property type="entry name" value="Carboxylest/Gibb_receptor"/>
</dbReference>
<dbReference type="KEGG" id="smo:SELMODRAFT_103821"/>
<evidence type="ECO:0000259" key="1">
    <source>
        <dbReference type="Pfam" id="PF07859"/>
    </source>
</evidence>
<dbReference type="STRING" id="88036.D8RWM4"/>
<dbReference type="AlphaFoldDB" id="D8RWM4"/>
<dbReference type="InterPro" id="IPR029058">
    <property type="entry name" value="AB_hydrolase_fold"/>
</dbReference>
<dbReference type="InterPro" id="IPR013094">
    <property type="entry name" value="AB_hydrolase_3"/>
</dbReference>
<organism evidence="3">
    <name type="scientific">Selaginella moellendorffii</name>
    <name type="common">Spikemoss</name>
    <dbReference type="NCBI Taxonomy" id="88036"/>
    <lineage>
        <taxon>Eukaryota</taxon>
        <taxon>Viridiplantae</taxon>
        <taxon>Streptophyta</taxon>
        <taxon>Embryophyta</taxon>
        <taxon>Tracheophyta</taxon>
        <taxon>Lycopodiopsida</taxon>
        <taxon>Selaginellales</taxon>
        <taxon>Selaginellaceae</taxon>
        <taxon>Selaginella</taxon>
    </lineage>
</organism>
<dbReference type="OMA" id="GQDRHAH"/>
<feature type="domain" description="Alpha/beta hydrolase fold-3" evidence="1">
    <location>
        <begin position="64"/>
        <end position="282"/>
    </location>
</feature>
<dbReference type="eggNOG" id="KOG1515">
    <property type="taxonomic scope" value="Eukaryota"/>
</dbReference>
<dbReference type="EMBL" id="GL377593">
    <property type="protein sequence ID" value="EFJ23282.1"/>
    <property type="molecule type" value="Genomic_DNA"/>
</dbReference>
<sequence>MVLPFILRGDGSFSRRAADFFDRKTPAIDAEGVSARDLTIDDQDTDLWVRIFTPSSSSSKLPVIFFFHGGFFALCTPASPHFDALCRNLATACAAIVISVNYRRIPEHRYPAAIDDGFQALKYFQQHSSKNALLDLSNTFLVGDSAGGNLVHNLSSKLALAREDLSPIVIRGQVLIQPSFGGESLTPSEKEFADVPFANQRFSEWRWRAYLPPGASRDHSGCNPFGGEAPLDLAAMAIPPTLVVIGGSCPGQDRHAHYVDKLIAAGKEAQSIFVPGACHGFYLAPKFPHARKFCEDIATFVKIRVASS</sequence>
<name>D8RWM4_SELML</name>
<dbReference type="GO" id="GO:0016787">
    <property type="term" value="F:hydrolase activity"/>
    <property type="evidence" value="ECO:0007669"/>
    <property type="project" value="InterPro"/>
</dbReference>
<protein>
    <recommendedName>
        <fullName evidence="1">Alpha/beta hydrolase fold-3 domain-containing protein</fullName>
    </recommendedName>
</protein>
<dbReference type="InParanoid" id="D8RWM4"/>
<dbReference type="Proteomes" id="UP000001514">
    <property type="component" value="Unassembled WGS sequence"/>
</dbReference>
<dbReference type="Gene3D" id="3.40.50.1820">
    <property type="entry name" value="alpha/beta hydrolase"/>
    <property type="match status" value="1"/>
</dbReference>
<keyword evidence="3" id="KW-1185">Reference proteome</keyword>
<evidence type="ECO:0000313" key="3">
    <source>
        <dbReference type="Proteomes" id="UP000001514"/>
    </source>
</evidence>
<dbReference type="OrthoDB" id="408631at2759"/>
<accession>D8RWM4</accession>
<evidence type="ECO:0000313" key="2">
    <source>
        <dbReference type="EMBL" id="EFJ23282.1"/>
    </source>
</evidence>
<dbReference type="Gramene" id="EFJ23282">
    <property type="protein sequence ID" value="EFJ23282"/>
    <property type="gene ID" value="SELMODRAFT_103821"/>
</dbReference>
<dbReference type="PANTHER" id="PTHR23024">
    <property type="entry name" value="ARYLACETAMIDE DEACETYLASE"/>
    <property type="match status" value="1"/>
</dbReference>
<dbReference type="Pfam" id="PF07859">
    <property type="entry name" value="Abhydrolase_3"/>
    <property type="match status" value="1"/>
</dbReference>
<dbReference type="PANTHER" id="PTHR23024:SF24">
    <property type="entry name" value="ALPHA_BETA HYDROLASE FOLD-3 DOMAIN-CONTAINING PROTEIN"/>
    <property type="match status" value="1"/>
</dbReference>
<proteinExistence type="predicted"/>
<reference evidence="2 3" key="1">
    <citation type="journal article" date="2011" name="Science">
        <title>The Selaginella genome identifies genetic changes associated with the evolution of vascular plants.</title>
        <authorList>
            <person name="Banks J.A."/>
            <person name="Nishiyama T."/>
            <person name="Hasebe M."/>
            <person name="Bowman J.L."/>
            <person name="Gribskov M."/>
            <person name="dePamphilis C."/>
            <person name="Albert V.A."/>
            <person name="Aono N."/>
            <person name="Aoyama T."/>
            <person name="Ambrose B.A."/>
            <person name="Ashton N.W."/>
            <person name="Axtell M.J."/>
            <person name="Barker E."/>
            <person name="Barker M.S."/>
            <person name="Bennetzen J.L."/>
            <person name="Bonawitz N.D."/>
            <person name="Chapple C."/>
            <person name="Cheng C."/>
            <person name="Correa L.G."/>
            <person name="Dacre M."/>
            <person name="DeBarry J."/>
            <person name="Dreyer I."/>
            <person name="Elias M."/>
            <person name="Engstrom E.M."/>
            <person name="Estelle M."/>
            <person name="Feng L."/>
            <person name="Finet C."/>
            <person name="Floyd S.K."/>
            <person name="Frommer W.B."/>
            <person name="Fujita T."/>
            <person name="Gramzow L."/>
            <person name="Gutensohn M."/>
            <person name="Harholt J."/>
            <person name="Hattori M."/>
            <person name="Heyl A."/>
            <person name="Hirai T."/>
            <person name="Hiwatashi Y."/>
            <person name="Ishikawa M."/>
            <person name="Iwata M."/>
            <person name="Karol K.G."/>
            <person name="Koehler B."/>
            <person name="Kolukisaoglu U."/>
            <person name="Kubo M."/>
            <person name="Kurata T."/>
            <person name="Lalonde S."/>
            <person name="Li K."/>
            <person name="Li Y."/>
            <person name="Litt A."/>
            <person name="Lyons E."/>
            <person name="Manning G."/>
            <person name="Maruyama T."/>
            <person name="Michael T.P."/>
            <person name="Mikami K."/>
            <person name="Miyazaki S."/>
            <person name="Morinaga S."/>
            <person name="Murata T."/>
            <person name="Mueller-Roeber B."/>
            <person name="Nelson D.R."/>
            <person name="Obara M."/>
            <person name="Oguri Y."/>
            <person name="Olmstead R.G."/>
            <person name="Onodera N."/>
            <person name="Petersen B.L."/>
            <person name="Pils B."/>
            <person name="Prigge M."/>
            <person name="Rensing S.A."/>
            <person name="Riano-Pachon D.M."/>
            <person name="Roberts A.W."/>
            <person name="Sato Y."/>
            <person name="Scheller H.V."/>
            <person name="Schulz B."/>
            <person name="Schulz C."/>
            <person name="Shakirov E.V."/>
            <person name="Shibagaki N."/>
            <person name="Shinohara N."/>
            <person name="Shippen D.E."/>
            <person name="Soerensen I."/>
            <person name="Sotooka R."/>
            <person name="Sugimoto N."/>
            <person name="Sugita M."/>
            <person name="Sumikawa N."/>
            <person name="Tanurdzic M."/>
            <person name="Theissen G."/>
            <person name="Ulvskov P."/>
            <person name="Wakazuki S."/>
            <person name="Weng J.K."/>
            <person name="Willats W.W."/>
            <person name="Wipf D."/>
            <person name="Wolf P.G."/>
            <person name="Yang L."/>
            <person name="Zimmer A.D."/>
            <person name="Zhu Q."/>
            <person name="Mitros T."/>
            <person name="Hellsten U."/>
            <person name="Loque D."/>
            <person name="Otillar R."/>
            <person name="Salamov A."/>
            <person name="Schmutz J."/>
            <person name="Shapiro H."/>
            <person name="Lindquist E."/>
            <person name="Lucas S."/>
            <person name="Rokhsar D."/>
            <person name="Grigoriev I.V."/>
        </authorList>
    </citation>
    <scope>NUCLEOTIDE SEQUENCE [LARGE SCALE GENOMIC DNA]</scope>
</reference>
<gene>
    <name evidence="2" type="ORF">SELMODRAFT_103821</name>
</gene>